<dbReference type="InterPro" id="IPR013686">
    <property type="entry name" value="Polypept-transport_assoc_ShlB"/>
</dbReference>
<evidence type="ECO:0000259" key="5">
    <source>
        <dbReference type="Pfam" id="PF03865"/>
    </source>
</evidence>
<proteinExistence type="predicted"/>
<dbReference type="AlphaFoldDB" id="A0A9Q3YPB9"/>
<dbReference type="Proteomes" id="UP001108027">
    <property type="component" value="Unassembled WGS sequence"/>
</dbReference>
<comment type="caution">
    <text evidence="7">The sequence shown here is derived from an EMBL/GenBank/DDBJ whole genome shotgun (WGS) entry which is preliminary data.</text>
</comment>
<evidence type="ECO:0000256" key="1">
    <source>
        <dbReference type="ARBA" id="ARBA00022452"/>
    </source>
</evidence>
<keyword evidence="2" id="KW-0812">Transmembrane</keyword>
<evidence type="ECO:0000256" key="2">
    <source>
        <dbReference type="ARBA" id="ARBA00022692"/>
    </source>
</evidence>
<dbReference type="GO" id="GO:0008320">
    <property type="term" value="F:protein transmembrane transporter activity"/>
    <property type="evidence" value="ECO:0007669"/>
    <property type="project" value="TreeGrafter"/>
</dbReference>
<dbReference type="InterPro" id="IPR005565">
    <property type="entry name" value="Hemolysn_activator_HlyB_C"/>
</dbReference>
<accession>A0A9Q3YPB9</accession>
<protein>
    <submittedName>
        <fullName evidence="7">ShlB/FhaC/HecB family hemolysin secretion/activation protein</fullName>
    </submittedName>
</protein>
<keyword evidence="8" id="KW-1185">Reference proteome</keyword>
<dbReference type="PANTHER" id="PTHR34597:SF1">
    <property type="entry name" value="HEME_HEMOPEXIN TRANSPORTER PROTEIN HUXB"/>
    <property type="match status" value="1"/>
</dbReference>
<evidence type="ECO:0000313" key="8">
    <source>
        <dbReference type="Proteomes" id="UP001108027"/>
    </source>
</evidence>
<evidence type="ECO:0000256" key="3">
    <source>
        <dbReference type="ARBA" id="ARBA00023237"/>
    </source>
</evidence>
<dbReference type="PANTHER" id="PTHR34597">
    <property type="entry name" value="SLR1661 PROTEIN"/>
    <property type="match status" value="1"/>
</dbReference>
<keyword evidence="4" id="KW-0732">Signal</keyword>
<keyword evidence="1" id="KW-1134">Transmembrane beta strand</keyword>
<feature type="chain" id="PRO_5040341513" evidence="4">
    <location>
        <begin position="27"/>
        <end position="520"/>
    </location>
</feature>
<sequence>MSSQSGFLRIALLALALAFHIGPARAQSTPPQVVVNGVTFQGNYTYTASDLSGLIASEIGKPMTLKDIQGLAAKVEAFYHDAGYPLVKVVVPQQTFADGTPVKLVVLEGQLGEIRIEGNQRYDSQRILDALAAADVHRDEPVRLDRVERALTRLNRQSGIEAAAALKPGARQGYTDLVIKVEEAPRVTGALELNNYGSKDTGRYRVVPSITLQNLTGRGDNANLIGMQSIGDGDAWFAYVDYVTPVNARGTSVQVYGSTGNVNVGRDFEVLEVEGDSTGLGVGVLQDQILSARSVLTYSAWLEGTDLDQDMLGVRIAEDRIRKLRVGVALDRTDLSGRSLVSVDLHHGLGESLGGMDDDSSLSSRAFAGADNDFTKITLDLARIQRLNARTRLIPRLYGQYAFDPLVSSEQWAIGGVNSVKGHPPSIYSGDSGVTATLEARYDLFADDSRYQLIGQLSHGRLYIKKPFYDQDDERDISGASLGLLVRPWDPIEVRLDWGLPLGTETGDNSYFYAQARYRF</sequence>
<dbReference type="Gene3D" id="3.10.20.310">
    <property type="entry name" value="membrane protein fhac"/>
    <property type="match status" value="1"/>
</dbReference>
<reference evidence="7" key="1">
    <citation type="submission" date="2021-10" db="EMBL/GenBank/DDBJ databases">
        <title>The diversity and Nitrogen Metabolism of Culturable Nitrate-Utilizing Bacteria Within the Oxygen Minimum Zone of the Changjiang (Yangtze River)Estuary.</title>
        <authorList>
            <person name="Zhang D."/>
            <person name="Zheng J."/>
            <person name="Liu S."/>
            <person name="He W."/>
        </authorList>
    </citation>
    <scope>NUCLEOTIDE SEQUENCE</scope>
    <source>
        <strain evidence="7">FXH-223</strain>
    </source>
</reference>
<keyword evidence="3" id="KW-0998">Cell outer membrane</keyword>
<dbReference type="Gene3D" id="2.40.160.50">
    <property type="entry name" value="membrane protein fhac: a member of the omp85/tpsb transporter family"/>
    <property type="match status" value="1"/>
</dbReference>
<dbReference type="Pfam" id="PF08479">
    <property type="entry name" value="POTRA_2"/>
    <property type="match status" value="1"/>
</dbReference>
<organism evidence="7 8">
    <name type="scientific">Alloalcanivorax marinus</name>
    <dbReference type="NCBI Taxonomy" id="1177169"/>
    <lineage>
        <taxon>Bacteria</taxon>
        <taxon>Pseudomonadati</taxon>
        <taxon>Pseudomonadota</taxon>
        <taxon>Gammaproteobacteria</taxon>
        <taxon>Oceanospirillales</taxon>
        <taxon>Alcanivoracaceae</taxon>
        <taxon>Alloalcanivorax</taxon>
    </lineage>
</organism>
<dbReference type="EMBL" id="JAJGNA010000019">
    <property type="protein sequence ID" value="MCC4309646.1"/>
    <property type="molecule type" value="Genomic_DNA"/>
</dbReference>
<dbReference type="GO" id="GO:0046819">
    <property type="term" value="P:protein secretion by the type V secretion system"/>
    <property type="evidence" value="ECO:0007669"/>
    <property type="project" value="TreeGrafter"/>
</dbReference>
<dbReference type="Pfam" id="PF03865">
    <property type="entry name" value="ShlB"/>
    <property type="match status" value="1"/>
</dbReference>
<evidence type="ECO:0000256" key="4">
    <source>
        <dbReference type="SAM" id="SignalP"/>
    </source>
</evidence>
<evidence type="ECO:0000313" key="7">
    <source>
        <dbReference type="EMBL" id="MCC4309646.1"/>
    </source>
</evidence>
<evidence type="ECO:0000259" key="6">
    <source>
        <dbReference type="Pfam" id="PF08479"/>
    </source>
</evidence>
<keyword evidence="1" id="KW-0472">Membrane</keyword>
<name>A0A9Q3YPB9_9GAMM</name>
<gene>
    <name evidence="7" type="ORF">LL252_13810</name>
</gene>
<feature type="signal peptide" evidence="4">
    <location>
        <begin position="1"/>
        <end position="26"/>
    </location>
</feature>
<dbReference type="InterPro" id="IPR051544">
    <property type="entry name" value="TPS_OM_transporter"/>
</dbReference>
<dbReference type="GO" id="GO:0098046">
    <property type="term" value="C:type V protein secretion system complex"/>
    <property type="evidence" value="ECO:0007669"/>
    <property type="project" value="TreeGrafter"/>
</dbReference>
<feature type="domain" description="Polypeptide-transport-associated ShlB-type" evidence="6">
    <location>
        <begin position="34"/>
        <end position="109"/>
    </location>
</feature>
<feature type="domain" description="Haemolysin activator HlyB C-terminal" evidence="5">
    <location>
        <begin position="173"/>
        <end position="484"/>
    </location>
</feature>
<dbReference type="RefSeq" id="WP_228234429.1">
    <property type="nucleotide sequence ID" value="NZ_JAJGNA010000019.1"/>
</dbReference>